<feature type="transmembrane region" description="Helical" evidence="12">
    <location>
        <begin position="51"/>
        <end position="74"/>
    </location>
</feature>
<name>N0B364_9HYPH</name>
<feature type="region of interest" description="Disordered" evidence="13">
    <location>
        <begin position="84"/>
        <end position="127"/>
    </location>
</feature>
<reference evidence="14 15" key="1">
    <citation type="journal article" date="2013" name="Genome Announc.">
        <title>Genome sequences for three denitrifying bacterial strains isolated from a uranium- and nitrate-contaminated subsurface environment.</title>
        <authorList>
            <person name="Venkatramanan R."/>
            <person name="Prakash O."/>
            <person name="Woyke T."/>
            <person name="Chain P."/>
            <person name="Goodwin L.A."/>
            <person name="Watson D."/>
            <person name="Brooks S."/>
            <person name="Kostka J.E."/>
            <person name="Green S.J."/>
        </authorList>
    </citation>
    <scope>NUCLEOTIDE SEQUENCE [LARGE SCALE GENOMIC DNA]</scope>
    <source>
        <strain evidence="14 15">1NES1</strain>
    </source>
</reference>
<evidence type="ECO:0000256" key="13">
    <source>
        <dbReference type="SAM" id="MobiDB-lite"/>
    </source>
</evidence>
<evidence type="ECO:0000256" key="12">
    <source>
        <dbReference type="RuleBase" id="RU365087"/>
    </source>
</evidence>
<accession>N0B364</accession>
<dbReference type="STRING" id="670307.HYPDE_31398"/>
<evidence type="ECO:0000256" key="9">
    <source>
        <dbReference type="ARBA" id="ARBA00023010"/>
    </source>
</evidence>
<proteinExistence type="inferred from homology"/>
<dbReference type="GO" id="GO:0015450">
    <property type="term" value="F:protein-transporting ATPase activity"/>
    <property type="evidence" value="ECO:0007669"/>
    <property type="project" value="UniProtKB-UniRule"/>
</dbReference>
<comment type="subcellular location">
    <subcellularLocation>
        <location evidence="1 12">Cell membrane</location>
        <topology evidence="1 12">Multi-pass membrane protein</topology>
    </subcellularLocation>
</comment>
<dbReference type="Pfam" id="PF03840">
    <property type="entry name" value="SecG"/>
    <property type="match status" value="1"/>
</dbReference>
<evidence type="ECO:0000313" key="14">
    <source>
        <dbReference type="EMBL" id="AGK57954.1"/>
    </source>
</evidence>
<comment type="caution">
    <text evidence="12">Lacks conserved residue(s) required for the propagation of feature annotation.</text>
</comment>
<dbReference type="eggNOG" id="COG1314">
    <property type="taxonomic scope" value="Bacteria"/>
</dbReference>
<dbReference type="EMBL" id="CP005587">
    <property type="protein sequence ID" value="AGK57954.1"/>
    <property type="molecule type" value="Genomic_DNA"/>
</dbReference>
<dbReference type="RefSeq" id="WP_015597985.1">
    <property type="nucleotide sequence ID" value="NC_021172.1"/>
</dbReference>
<dbReference type="GO" id="GO:0009306">
    <property type="term" value="P:protein secretion"/>
    <property type="evidence" value="ECO:0007669"/>
    <property type="project" value="UniProtKB-UniRule"/>
</dbReference>
<dbReference type="GO" id="GO:0065002">
    <property type="term" value="P:intracellular protein transmembrane transport"/>
    <property type="evidence" value="ECO:0007669"/>
    <property type="project" value="TreeGrafter"/>
</dbReference>
<evidence type="ECO:0000313" key="15">
    <source>
        <dbReference type="Proteomes" id="UP000005952"/>
    </source>
</evidence>
<keyword evidence="8 12" id="KW-1133">Transmembrane helix</keyword>
<sequence>MATVLLVIHLMISAALVGVVLLQKSEGGALGIGGSGGGGGGFLTGRGTANLLTRTTAALAAAFFLTSIALTLLARHSGSAGSVFDTARPAGAPAAGPATPGESAPAGRGGILDKLQPPSGPAVPQNQ</sequence>
<dbReference type="KEGG" id="hdt:HYPDE_31398"/>
<protein>
    <recommendedName>
        <fullName evidence="3 12">Protein-export membrane protein SecG</fullName>
    </recommendedName>
</protein>
<keyword evidence="5 12" id="KW-1003">Cell membrane</keyword>
<evidence type="ECO:0000256" key="8">
    <source>
        <dbReference type="ARBA" id="ARBA00022989"/>
    </source>
</evidence>
<keyword evidence="7 12" id="KW-0653">Protein transport</keyword>
<keyword evidence="10 12" id="KW-0472">Membrane</keyword>
<dbReference type="GO" id="GO:0043952">
    <property type="term" value="P:protein transport by the Sec complex"/>
    <property type="evidence" value="ECO:0007669"/>
    <property type="project" value="TreeGrafter"/>
</dbReference>
<keyword evidence="6 12" id="KW-0812">Transmembrane</keyword>
<keyword evidence="9 12" id="KW-0811">Translocation</keyword>
<dbReference type="PANTHER" id="PTHR34182:SF1">
    <property type="entry name" value="PROTEIN-EXPORT MEMBRANE PROTEIN SECG"/>
    <property type="match status" value="1"/>
</dbReference>
<keyword evidence="15" id="KW-1185">Reference proteome</keyword>
<dbReference type="InterPro" id="IPR004692">
    <property type="entry name" value="SecG"/>
</dbReference>
<evidence type="ECO:0000256" key="10">
    <source>
        <dbReference type="ARBA" id="ARBA00023136"/>
    </source>
</evidence>
<feature type="compositionally biased region" description="Low complexity" evidence="13">
    <location>
        <begin position="87"/>
        <end position="106"/>
    </location>
</feature>
<evidence type="ECO:0000256" key="4">
    <source>
        <dbReference type="ARBA" id="ARBA00022448"/>
    </source>
</evidence>
<dbReference type="PRINTS" id="PR01651">
    <property type="entry name" value="SECGEXPORT"/>
</dbReference>
<dbReference type="NCBIfam" id="TIGR00810">
    <property type="entry name" value="secG"/>
    <property type="match status" value="1"/>
</dbReference>
<keyword evidence="4 12" id="KW-0813">Transport</keyword>
<dbReference type="GO" id="GO:0005886">
    <property type="term" value="C:plasma membrane"/>
    <property type="evidence" value="ECO:0007669"/>
    <property type="project" value="UniProtKB-SubCell"/>
</dbReference>
<dbReference type="AlphaFoldDB" id="N0B364"/>
<evidence type="ECO:0000256" key="5">
    <source>
        <dbReference type="ARBA" id="ARBA00022475"/>
    </source>
</evidence>
<evidence type="ECO:0000256" key="1">
    <source>
        <dbReference type="ARBA" id="ARBA00004651"/>
    </source>
</evidence>
<evidence type="ECO:0000256" key="7">
    <source>
        <dbReference type="ARBA" id="ARBA00022927"/>
    </source>
</evidence>
<comment type="function">
    <text evidence="11 12">Involved in protein export. Participates in an early event of protein translocation.</text>
</comment>
<evidence type="ECO:0000256" key="11">
    <source>
        <dbReference type="ARBA" id="ARBA00025182"/>
    </source>
</evidence>
<dbReference type="Proteomes" id="UP000005952">
    <property type="component" value="Chromosome"/>
</dbReference>
<dbReference type="HOGENOM" id="CLU_094156_5_2_5"/>
<evidence type="ECO:0000256" key="2">
    <source>
        <dbReference type="ARBA" id="ARBA00008445"/>
    </source>
</evidence>
<organism evidence="14 15">
    <name type="scientific">Hyphomicrobium denitrificans 1NES1</name>
    <dbReference type="NCBI Taxonomy" id="670307"/>
    <lineage>
        <taxon>Bacteria</taxon>
        <taxon>Pseudomonadati</taxon>
        <taxon>Pseudomonadota</taxon>
        <taxon>Alphaproteobacteria</taxon>
        <taxon>Hyphomicrobiales</taxon>
        <taxon>Hyphomicrobiaceae</taxon>
        <taxon>Hyphomicrobium</taxon>
    </lineage>
</organism>
<evidence type="ECO:0000256" key="3">
    <source>
        <dbReference type="ARBA" id="ARBA00017876"/>
    </source>
</evidence>
<evidence type="ECO:0000256" key="6">
    <source>
        <dbReference type="ARBA" id="ARBA00022692"/>
    </source>
</evidence>
<dbReference type="PANTHER" id="PTHR34182">
    <property type="entry name" value="PROTEIN-EXPORT MEMBRANE PROTEIN SECG"/>
    <property type="match status" value="1"/>
</dbReference>
<comment type="similarity">
    <text evidence="2 12">Belongs to the SecG family.</text>
</comment>
<gene>
    <name evidence="14" type="primary">secG</name>
    <name evidence="14" type="ORF">HYPDE_31398</name>
</gene>